<name>A0A0E9NEY4_SAICN</name>
<keyword evidence="2 4" id="KW-0689">Ribosomal protein</keyword>
<evidence type="ECO:0000256" key="4">
    <source>
        <dbReference type="RuleBase" id="RU004413"/>
    </source>
</evidence>
<dbReference type="EMBL" id="BACD03000012">
    <property type="protein sequence ID" value="GAO47960.1"/>
    <property type="molecule type" value="Genomic_DNA"/>
</dbReference>
<dbReference type="InterPro" id="IPR020798">
    <property type="entry name" value="Ribosomal_uL16_CS"/>
</dbReference>
<dbReference type="AlphaFoldDB" id="A0A0E9NEY4"/>
<dbReference type="GO" id="GO:0032543">
    <property type="term" value="P:mitochondrial translation"/>
    <property type="evidence" value="ECO:0007669"/>
    <property type="project" value="TreeGrafter"/>
</dbReference>
<dbReference type="SUPFAM" id="SSF54686">
    <property type="entry name" value="Ribosomal protein L16p/L10e"/>
    <property type="match status" value="1"/>
</dbReference>
<evidence type="ECO:0000313" key="6">
    <source>
        <dbReference type="Proteomes" id="UP000033140"/>
    </source>
</evidence>
<evidence type="ECO:0000313" key="5">
    <source>
        <dbReference type="EMBL" id="GAO47960.1"/>
    </source>
</evidence>
<dbReference type="Proteomes" id="UP000033140">
    <property type="component" value="Unassembled WGS sequence"/>
</dbReference>
<dbReference type="PANTHER" id="PTHR12220">
    <property type="entry name" value="50S/60S RIBOSOMAL PROTEIN L16"/>
    <property type="match status" value="1"/>
</dbReference>
<reference evidence="5 6" key="1">
    <citation type="journal article" date="2011" name="J. Gen. Appl. Microbiol.">
        <title>Draft genome sequencing of the enigmatic yeast Saitoella complicata.</title>
        <authorList>
            <person name="Nishida H."/>
            <person name="Hamamoto M."/>
            <person name="Sugiyama J."/>
        </authorList>
    </citation>
    <scope>NUCLEOTIDE SEQUENCE [LARGE SCALE GENOMIC DNA]</scope>
    <source>
        <strain evidence="5 6">NRRL Y-17804</strain>
    </source>
</reference>
<dbReference type="PRINTS" id="PR00060">
    <property type="entry name" value="RIBOSOMALL16"/>
</dbReference>
<dbReference type="STRING" id="698492.A0A0E9NEY4"/>
<dbReference type="RefSeq" id="XP_019021818.1">
    <property type="nucleotide sequence ID" value="XM_019172058.1"/>
</dbReference>
<proteinExistence type="inferred from homology"/>
<evidence type="ECO:0000256" key="3">
    <source>
        <dbReference type="ARBA" id="ARBA00023274"/>
    </source>
</evidence>
<dbReference type="CDD" id="cd01433">
    <property type="entry name" value="Ribosomal_L16_L10e"/>
    <property type="match status" value="1"/>
</dbReference>
<keyword evidence="6" id="KW-1185">Reference proteome</keyword>
<dbReference type="GO" id="GO:0019843">
    <property type="term" value="F:rRNA binding"/>
    <property type="evidence" value="ECO:0007669"/>
    <property type="project" value="InterPro"/>
</dbReference>
<organism evidence="5 6">
    <name type="scientific">Saitoella complicata (strain BCRC 22490 / CBS 7301 / JCM 7358 / NBRC 10748 / NRRL Y-17804)</name>
    <dbReference type="NCBI Taxonomy" id="698492"/>
    <lineage>
        <taxon>Eukaryota</taxon>
        <taxon>Fungi</taxon>
        <taxon>Dikarya</taxon>
        <taxon>Ascomycota</taxon>
        <taxon>Taphrinomycotina</taxon>
        <taxon>Taphrinomycotina incertae sedis</taxon>
        <taxon>Saitoella</taxon>
    </lineage>
</organism>
<dbReference type="Pfam" id="PF00252">
    <property type="entry name" value="Ribosomal_L16"/>
    <property type="match status" value="1"/>
</dbReference>
<comment type="caution">
    <text evidence="5">The sequence shown here is derived from an EMBL/GenBank/DDBJ whole genome shotgun (WGS) entry which is preliminary data.</text>
</comment>
<keyword evidence="3 4" id="KW-0687">Ribonucleoprotein</keyword>
<dbReference type="PANTHER" id="PTHR12220:SF13">
    <property type="entry name" value="LARGE RIBOSOMAL SUBUNIT PROTEIN UL16M"/>
    <property type="match status" value="1"/>
</dbReference>
<reference evidence="5 6" key="3">
    <citation type="journal article" date="2015" name="Genome Announc.">
        <title>Draft Genome Sequence of the Archiascomycetous Yeast Saitoella complicata.</title>
        <authorList>
            <person name="Yamauchi K."/>
            <person name="Kondo S."/>
            <person name="Hamamoto M."/>
            <person name="Takahashi Y."/>
            <person name="Ogura Y."/>
            <person name="Hayashi T."/>
            <person name="Nishida H."/>
        </authorList>
    </citation>
    <scope>NUCLEOTIDE SEQUENCE [LARGE SCALE GENOMIC DNA]</scope>
    <source>
        <strain evidence="5 6">NRRL Y-17804</strain>
    </source>
</reference>
<gene>
    <name evidence="5" type="ORF">G7K_2154-t1</name>
</gene>
<dbReference type="PROSITE" id="PS00701">
    <property type="entry name" value="RIBOSOMAL_L16_2"/>
    <property type="match status" value="1"/>
</dbReference>
<reference evidence="5 6" key="2">
    <citation type="journal article" date="2014" name="J. Gen. Appl. Microbiol.">
        <title>The early diverging ascomycetous budding yeast Saitoella complicata has three histone deacetylases belonging to the Clr6, Hos2, and Rpd3 lineages.</title>
        <authorList>
            <person name="Nishida H."/>
            <person name="Matsumoto T."/>
            <person name="Kondo S."/>
            <person name="Hamamoto M."/>
            <person name="Yoshikawa H."/>
        </authorList>
    </citation>
    <scope>NUCLEOTIDE SEQUENCE [LARGE SCALE GENOMIC DNA]</scope>
    <source>
        <strain evidence="5 6">NRRL Y-17804</strain>
    </source>
</reference>
<dbReference type="NCBIfam" id="TIGR01164">
    <property type="entry name" value="rplP_bact"/>
    <property type="match status" value="1"/>
</dbReference>
<dbReference type="GO" id="GO:0005762">
    <property type="term" value="C:mitochondrial large ribosomal subunit"/>
    <property type="evidence" value="ECO:0007669"/>
    <property type="project" value="TreeGrafter"/>
</dbReference>
<dbReference type="OMA" id="WKKGNEM"/>
<dbReference type="Gene3D" id="3.90.1170.10">
    <property type="entry name" value="Ribosomal protein L10e/L16"/>
    <property type="match status" value="1"/>
</dbReference>
<dbReference type="InterPro" id="IPR047873">
    <property type="entry name" value="Ribosomal_uL16"/>
</dbReference>
<dbReference type="GO" id="GO:0003735">
    <property type="term" value="F:structural constituent of ribosome"/>
    <property type="evidence" value="ECO:0007669"/>
    <property type="project" value="InterPro"/>
</dbReference>
<sequence length="242" mass="25962">MLRSARSLLASSRAAIAAPSMTCRGISTSLLRTSTPSIRPTAFTTPKIQTKVSVRHASTYTPRRTKHKKAHKGRIPVRIGGSTKGTTIVFGEYGIRLMSEGERMTAKQLQTAEAIIKRKIKVVKGARIFQRLHTDLPVCTKGNETRMGKGKGSFDYWACRVPSGKILFEVGGGGIQEQVAFAALMEAAHKLPGKVVFARRGEPPYAGRKPVQVAKAEDIVGASDPVPEGEFATAPVVGPIAA</sequence>
<dbReference type="InterPro" id="IPR000114">
    <property type="entry name" value="Ribosomal_uL16_bact-type"/>
</dbReference>
<evidence type="ECO:0000256" key="2">
    <source>
        <dbReference type="ARBA" id="ARBA00022980"/>
    </source>
</evidence>
<dbReference type="InterPro" id="IPR036920">
    <property type="entry name" value="Ribosomal_uL16_sf"/>
</dbReference>
<protein>
    <submittedName>
        <fullName evidence="5">Uncharacterized protein</fullName>
    </submittedName>
</protein>
<dbReference type="InterPro" id="IPR016180">
    <property type="entry name" value="Ribosomal_uL16_dom"/>
</dbReference>
<evidence type="ECO:0000256" key="1">
    <source>
        <dbReference type="ARBA" id="ARBA00008931"/>
    </source>
</evidence>
<comment type="similarity">
    <text evidence="1 4">Belongs to the universal ribosomal protein uL16 family.</text>
</comment>
<dbReference type="OrthoDB" id="268521at2759"/>
<accession>A0A0E9NEY4</accession>